<reference evidence="1" key="2">
    <citation type="journal article" date="2014" name="J. Proteome Res.">
        <title>Spit and venom from scytodes spiders: a diverse and distinct cocktail.</title>
        <authorList>
            <person name="Zobel-Thropp P.A."/>
            <person name="Correa S.M."/>
            <person name="Garb J.E."/>
            <person name="Binford G.J."/>
        </authorList>
    </citation>
    <scope>NUCLEOTIDE SEQUENCE</scope>
    <source>
        <tissue evidence="1">Venom gland</tissue>
    </source>
</reference>
<name>A0A0A0V7X2_SCYTH</name>
<dbReference type="EMBL" id="KF860769">
    <property type="protein sequence ID" value="AIW62665.1"/>
    <property type="molecule type" value="mRNA"/>
</dbReference>
<accession>A0A0A0V7X2</accession>
<proteinExistence type="evidence at transcript level"/>
<reference evidence="1" key="1">
    <citation type="submission" date="2013-11" db="EMBL/GenBank/DDBJ databases">
        <authorList>
            <person name="Thropp P.A."/>
            <person name="Correa S.M."/>
            <person name="Garb J.E."/>
            <person name="Binford G.J."/>
        </authorList>
    </citation>
    <scope>NUCLEOTIDE SEQUENCE</scope>
    <source>
        <tissue evidence="1">Venom gland</tissue>
    </source>
</reference>
<organism evidence="1">
    <name type="scientific">Scytodes thoracica</name>
    <name type="common">Spitting spider</name>
    <name type="synonym">Aranea thoracica</name>
    <dbReference type="NCBI Taxonomy" id="1112478"/>
    <lineage>
        <taxon>Eukaryota</taxon>
        <taxon>Metazoa</taxon>
        <taxon>Ecdysozoa</taxon>
        <taxon>Arthropoda</taxon>
        <taxon>Chelicerata</taxon>
        <taxon>Arachnida</taxon>
        <taxon>Araneae</taxon>
        <taxon>Araneomorphae</taxon>
        <taxon>Haplogynae</taxon>
        <taxon>Scytodoidea</taxon>
        <taxon>Scytodidae</taxon>
        <taxon>Scytodes</taxon>
    </lineage>
</organism>
<sequence length="47" mass="5716">MQLSLVHNIKFSCFILINHKCLIYKIFHFTTHVSLYYIQYNHTQLNS</sequence>
<protein>
    <submittedName>
        <fullName evidence="1">Uncharacterized protein</fullName>
    </submittedName>
</protein>
<evidence type="ECO:0000313" key="1">
    <source>
        <dbReference type="EMBL" id="AIW62665.1"/>
    </source>
</evidence>
<dbReference type="AlphaFoldDB" id="A0A0A0V7X2"/>